<evidence type="ECO:0000313" key="9">
    <source>
        <dbReference type="Proteomes" id="UP000177107"/>
    </source>
</evidence>
<sequence>MNAAGTAKTVAHAKKLARSEALAEITMGSFTYEARPGNEGKVFHPEPGIGSLNSLGIPNGGREYLRSVIDELISIVECTGERQLRVSIAGSNTKELAALAKTTRGASTCEVNLGCPNVWDGGKQKDIWSFNPDRIGDAAIAVKEAAGDGSFVALKLSPYSDPGLFARVMDTLEHLAEEGYIDEVVYANAYPNAFLWTITENGGPEIAAAAISPAGGLAGGAGRGFLPFVLGGLRQLKQRLGKKVDITGVGGIVDGWSLAQHLLCDVDAVQINTAFYETDDPGVFSKIIEDFVAKYPHLAERYLQQ</sequence>
<evidence type="ECO:0000313" key="8">
    <source>
        <dbReference type="EMBL" id="OGG68784.1"/>
    </source>
</evidence>
<reference evidence="8 9" key="1">
    <citation type="journal article" date="2016" name="Nat. Commun.">
        <title>Thousands of microbial genomes shed light on interconnected biogeochemical processes in an aquifer system.</title>
        <authorList>
            <person name="Anantharaman K."/>
            <person name="Brown C.T."/>
            <person name="Hug L.A."/>
            <person name="Sharon I."/>
            <person name="Castelle C.J."/>
            <person name="Probst A.J."/>
            <person name="Thomas B.C."/>
            <person name="Singh A."/>
            <person name="Wilkins M.J."/>
            <person name="Karaoz U."/>
            <person name="Brodie E.L."/>
            <person name="Williams K.H."/>
            <person name="Hubbard S.S."/>
            <person name="Banfield J.F."/>
        </authorList>
    </citation>
    <scope>NUCLEOTIDE SEQUENCE [LARGE SCALE GENOMIC DNA]</scope>
</reference>
<protein>
    <recommendedName>
        <fullName evidence="7">Dihydroorotate dehydrogenase catalytic domain-containing protein</fullName>
    </recommendedName>
</protein>
<dbReference type="InterPro" id="IPR023359">
    <property type="entry name" value="Dihydro_DH_chainA_dom2"/>
</dbReference>
<dbReference type="InterPro" id="IPR013785">
    <property type="entry name" value="Aldolase_TIM"/>
</dbReference>
<evidence type="ECO:0000256" key="6">
    <source>
        <dbReference type="ARBA" id="ARBA00023002"/>
    </source>
</evidence>
<dbReference type="GO" id="GO:0004152">
    <property type="term" value="F:dihydroorotate dehydrogenase activity"/>
    <property type="evidence" value="ECO:0007669"/>
    <property type="project" value="InterPro"/>
</dbReference>
<keyword evidence="6" id="KW-0560">Oxidoreductase</keyword>
<evidence type="ECO:0000256" key="4">
    <source>
        <dbReference type="ARBA" id="ARBA00022643"/>
    </source>
</evidence>
<dbReference type="STRING" id="1798499.A3C95_01885"/>
<evidence type="ECO:0000256" key="2">
    <source>
        <dbReference type="ARBA" id="ARBA00004725"/>
    </source>
</evidence>
<feature type="domain" description="Dihydroorotate dehydrogenase catalytic" evidence="7">
    <location>
        <begin position="1"/>
        <end position="290"/>
    </location>
</feature>
<gene>
    <name evidence="8" type="ORF">A3C95_01885</name>
</gene>
<dbReference type="Pfam" id="PF01180">
    <property type="entry name" value="DHO_dh"/>
    <property type="match status" value="1"/>
</dbReference>
<keyword evidence="5" id="KW-0665">Pyrimidine biosynthesis</keyword>
<proteinExistence type="predicted"/>
<comment type="caution">
    <text evidence="8">The sequence shown here is derived from an EMBL/GenBank/DDBJ whole genome shotgun (WGS) entry which is preliminary data.</text>
</comment>
<dbReference type="Gene3D" id="2.30.26.10">
    <property type="entry name" value="Dihydroorotate Dehydrogenase A, chain A, domain 2"/>
    <property type="match status" value="1"/>
</dbReference>
<evidence type="ECO:0000256" key="3">
    <source>
        <dbReference type="ARBA" id="ARBA00022630"/>
    </source>
</evidence>
<evidence type="ECO:0000259" key="7">
    <source>
        <dbReference type="Pfam" id="PF01180"/>
    </source>
</evidence>
<accession>A0A1F6E4Z8</accession>
<dbReference type="UniPathway" id="UPA00070"/>
<name>A0A1F6E4Z8_9BACT</name>
<dbReference type="InterPro" id="IPR012135">
    <property type="entry name" value="Dihydroorotate_DH_1_2"/>
</dbReference>
<keyword evidence="3" id="KW-0285">Flavoprotein</keyword>
<dbReference type="GO" id="GO:0005737">
    <property type="term" value="C:cytoplasm"/>
    <property type="evidence" value="ECO:0007669"/>
    <property type="project" value="InterPro"/>
</dbReference>
<dbReference type="AlphaFoldDB" id="A0A1F6E4Z8"/>
<dbReference type="Proteomes" id="UP000177107">
    <property type="component" value="Unassembled WGS sequence"/>
</dbReference>
<evidence type="ECO:0000256" key="5">
    <source>
        <dbReference type="ARBA" id="ARBA00022975"/>
    </source>
</evidence>
<dbReference type="Gene3D" id="3.20.20.70">
    <property type="entry name" value="Aldolase class I"/>
    <property type="match status" value="1"/>
</dbReference>
<keyword evidence="4" id="KW-0288">FMN</keyword>
<evidence type="ECO:0000256" key="1">
    <source>
        <dbReference type="ARBA" id="ARBA00001917"/>
    </source>
</evidence>
<comment type="cofactor">
    <cofactor evidence="1">
        <name>FMN</name>
        <dbReference type="ChEBI" id="CHEBI:58210"/>
    </cofactor>
</comment>
<dbReference type="PIRSF" id="PIRSF000164">
    <property type="entry name" value="DHO_oxidase"/>
    <property type="match status" value="1"/>
</dbReference>
<dbReference type="GO" id="GO:0044205">
    <property type="term" value="P:'de novo' UMP biosynthetic process"/>
    <property type="evidence" value="ECO:0007669"/>
    <property type="project" value="UniProtKB-UniPathway"/>
</dbReference>
<dbReference type="EMBL" id="MFLM01000003">
    <property type="protein sequence ID" value="OGG68784.1"/>
    <property type="molecule type" value="Genomic_DNA"/>
</dbReference>
<organism evidence="8 9">
    <name type="scientific">Candidatus Kaiserbacteria bacterium RIFCSPHIGHO2_02_FULL_56_30</name>
    <dbReference type="NCBI Taxonomy" id="1798499"/>
    <lineage>
        <taxon>Bacteria</taxon>
        <taxon>Candidatus Kaiseribacteriota</taxon>
    </lineage>
</organism>
<dbReference type="InterPro" id="IPR005720">
    <property type="entry name" value="Dihydroorotate_DH_cat"/>
</dbReference>
<dbReference type="SUPFAM" id="SSF51395">
    <property type="entry name" value="FMN-linked oxidoreductases"/>
    <property type="match status" value="1"/>
</dbReference>
<comment type="pathway">
    <text evidence="2">Pyrimidine metabolism; UMP biosynthesis via de novo pathway.</text>
</comment>